<evidence type="ECO:0000313" key="2">
    <source>
        <dbReference type="Proteomes" id="UP000699865"/>
    </source>
</evidence>
<dbReference type="Gene3D" id="3.10.129.10">
    <property type="entry name" value="Hotdog Thioesterase"/>
    <property type="match status" value="1"/>
</dbReference>
<protein>
    <submittedName>
        <fullName evidence="1">Hotdog family protein</fullName>
    </submittedName>
</protein>
<accession>A0ABS6KY83</accession>
<evidence type="ECO:0000313" key="1">
    <source>
        <dbReference type="EMBL" id="MBU9834532.1"/>
    </source>
</evidence>
<reference evidence="1 2" key="1">
    <citation type="submission" date="2021-03" db="EMBL/GenBank/DDBJ databases">
        <title>Five novel Rahnella species.</title>
        <authorList>
            <person name="Brady C."/>
            <person name="Asselin J."/>
            <person name="Beer S."/>
            <person name="Bruberg M.B."/>
            <person name="Crampton B."/>
            <person name="Venter S."/>
            <person name="Arnold D."/>
            <person name="Denman S."/>
        </authorList>
    </citation>
    <scope>NUCLEOTIDE SEQUENCE [LARGE SCALE GENOMIC DNA]</scope>
    <source>
        <strain evidence="1 2">L72c</strain>
    </source>
</reference>
<proteinExistence type="predicted"/>
<dbReference type="InterPro" id="IPR029069">
    <property type="entry name" value="HotDog_dom_sf"/>
</dbReference>
<keyword evidence="2" id="KW-1185">Reference proteome</keyword>
<comment type="caution">
    <text evidence="1">The sequence shown here is derived from an EMBL/GenBank/DDBJ whole genome shotgun (WGS) entry which is preliminary data.</text>
</comment>
<dbReference type="Pfam" id="PF22817">
    <property type="entry name" value="ApeP-like"/>
    <property type="match status" value="1"/>
</dbReference>
<dbReference type="SUPFAM" id="SSF54637">
    <property type="entry name" value="Thioesterase/thiol ester dehydrase-isomerase"/>
    <property type="match status" value="1"/>
</dbReference>
<organism evidence="1 2">
    <name type="scientific">Rahnella perminowiae</name>
    <dbReference type="NCBI Taxonomy" id="2816244"/>
    <lineage>
        <taxon>Bacteria</taxon>
        <taxon>Pseudomonadati</taxon>
        <taxon>Pseudomonadota</taxon>
        <taxon>Gammaproteobacteria</taxon>
        <taxon>Enterobacterales</taxon>
        <taxon>Yersiniaceae</taxon>
        <taxon>Rahnella</taxon>
    </lineage>
</organism>
<dbReference type="CDD" id="cd01289">
    <property type="entry name" value="FabA_like"/>
    <property type="match status" value="1"/>
</dbReference>
<dbReference type="InterPro" id="IPR016776">
    <property type="entry name" value="ApeP-like_dehydratase"/>
</dbReference>
<dbReference type="RefSeq" id="WP_129955017.1">
    <property type="nucleotide sequence ID" value="NZ_JAFMOS010000618.1"/>
</dbReference>
<name>A0ABS6KY83_9GAMM</name>
<dbReference type="Proteomes" id="UP000699865">
    <property type="component" value="Unassembled WGS sequence"/>
</dbReference>
<dbReference type="PIRSF" id="PIRSF020565">
    <property type="entry name" value="3Ho_Ac_ACP_DH_prd"/>
    <property type="match status" value="1"/>
</dbReference>
<sequence length="159" mass="17187">MSMLSAGQYLPHESPMVLLDKVISVTAETALCSVVVSENSVLAPFLNERGALPAWYAIELIAQTVGVWSGWHGAQSGEPPQVGMLLGGRALKTSVPEFAAGSELFISVLMVLCDEKLASFEGVICIKQEKDNLQVAKGRLNTYQPDKDELIKLIQGKQE</sequence>
<dbReference type="EMBL" id="JAFMOU010000063">
    <property type="protein sequence ID" value="MBU9834532.1"/>
    <property type="molecule type" value="Genomic_DNA"/>
</dbReference>
<gene>
    <name evidence="1" type="ORF">J1786_06795</name>
</gene>